<keyword evidence="2" id="KW-0479">Metal-binding</keyword>
<evidence type="ECO:0000259" key="5">
    <source>
        <dbReference type="PROSITE" id="PS51462"/>
    </source>
</evidence>
<dbReference type="Gene3D" id="3.90.79.10">
    <property type="entry name" value="Nucleoside Triphosphate Pyrophosphohydrolase"/>
    <property type="match status" value="1"/>
</dbReference>
<name>A0A317PTD9_9HYPH</name>
<evidence type="ECO:0000256" key="4">
    <source>
        <dbReference type="ARBA" id="ARBA00022842"/>
    </source>
</evidence>
<comment type="caution">
    <text evidence="6">The sequence shown here is derived from an EMBL/GenBank/DDBJ whole genome shotgun (WGS) entry which is preliminary data.</text>
</comment>
<dbReference type="RefSeq" id="WP_110030062.1">
    <property type="nucleotide sequence ID" value="NZ_QGTR01000001.1"/>
</dbReference>
<evidence type="ECO:0000256" key="1">
    <source>
        <dbReference type="ARBA" id="ARBA00001946"/>
    </source>
</evidence>
<reference evidence="6 7" key="1">
    <citation type="submission" date="2018-05" db="EMBL/GenBank/DDBJ databases">
        <title>Genomic Encyclopedia of Type Strains, Phase IV (KMG-IV): sequencing the most valuable type-strain genomes for metagenomic binning, comparative biology and taxonomic classification.</title>
        <authorList>
            <person name="Goeker M."/>
        </authorList>
    </citation>
    <scope>NUCLEOTIDE SEQUENCE [LARGE SCALE GENOMIC DNA]</scope>
    <source>
        <strain evidence="6 7">DSM 16791</strain>
    </source>
</reference>
<dbReference type="InterPro" id="IPR000086">
    <property type="entry name" value="NUDIX_hydrolase_dom"/>
</dbReference>
<keyword evidence="4" id="KW-0460">Magnesium</keyword>
<protein>
    <submittedName>
        <fullName evidence="6">8-oxo-dGTP pyrophosphatase MutT (NUDIX family)</fullName>
    </submittedName>
</protein>
<dbReference type="AlphaFoldDB" id="A0A317PTD9"/>
<accession>A0A317PTD9</accession>
<comment type="cofactor">
    <cofactor evidence="1">
        <name>Mg(2+)</name>
        <dbReference type="ChEBI" id="CHEBI:18420"/>
    </cofactor>
</comment>
<evidence type="ECO:0000313" key="6">
    <source>
        <dbReference type="EMBL" id="PWW03506.1"/>
    </source>
</evidence>
<dbReference type="InterPro" id="IPR015797">
    <property type="entry name" value="NUDIX_hydrolase-like_dom_sf"/>
</dbReference>
<dbReference type="GO" id="GO:0046872">
    <property type="term" value="F:metal ion binding"/>
    <property type="evidence" value="ECO:0007669"/>
    <property type="project" value="UniProtKB-KW"/>
</dbReference>
<evidence type="ECO:0000256" key="3">
    <source>
        <dbReference type="ARBA" id="ARBA00022801"/>
    </source>
</evidence>
<sequence length="170" mass="18744">MTPFDSLKRLLDLFRAPGSAADSAADADGERRLGQVAAIALRSEKGVCEILLVTSRDTGRWIVPKGWIEPGEDGAKAALREAWEEAGIRGDIAYGGPIGQFSYVKQRTRRGDVTCTVDVYLISSVRTDKEWPEKNQRIRRWFPVAIALDMIGDVGLRPVVRQAVLIHKAA</sequence>
<dbReference type="InterPro" id="IPR047198">
    <property type="entry name" value="DDP-like_NUDIX"/>
</dbReference>
<evidence type="ECO:0000256" key="2">
    <source>
        <dbReference type="ARBA" id="ARBA00022723"/>
    </source>
</evidence>
<dbReference type="OrthoDB" id="7066910at2"/>
<proteinExistence type="predicted"/>
<dbReference type="CDD" id="cd04666">
    <property type="entry name" value="NUDIX_DIPP2_like_Nudt4"/>
    <property type="match status" value="1"/>
</dbReference>
<dbReference type="EMBL" id="QGTR01000001">
    <property type="protein sequence ID" value="PWW03506.1"/>
    <property type="molecule type" value="Genomic_DNA"/>
</dbReference>
<dbReference type="PANTHER" id="PTHR12629:SF0">
    <property type="entry name" value="DIPHOSPHOINOSITOL-POLYPHOSPHATE DIPHOSPHATASE"/>
    <property type="match status" value="1"/>
</dbReference>
<dbReference type="SUPFAM" id="SSF55811">
    <property type="entry name" value="Nudix"/>
    <property type="match status" value="1"/>
</dbReference>
<dbReference type="Pfam" id="PF00293">
    <property type="entry name" value="NUDIX"/>
    <property type="match status" value="1"/>
</dbReference>
<dbReference type="InterPro" id="IPR020084">
    <property type="entry name" value="NUDIX_hydrolase_CS"/>
</dbReference>
<keyword evidence="3" id="KW-0378">Hydrolase</keyword>
<feature type="domain" description="Nudix hydrolase" evidence="5">
    <location>
        <begin position="32"/>
        <end position="164"/>
    </location>
</feature>
<dbReference type="Proteomes" id="UP000246352">
    <property type="component" value="Unassembled WGS sequence"/>
</dbReference>
<dbReference type="PROSITE" id="PS00893">
    <property type="entry name" value="NUDIX_BOX"/>
    <property type="match status" value="1"/>
</dbReference>
<dbReference type="PROSITE" id="PS51462">
    <property type="entry name" value="NUDIX"/>
    <property type="match status" value="1"/>
</dbReference>
<organism evidence="6 7">
    <name type="scientific">Hoeflea marina</name>
    <dbReference type="NCBI Taxonomy" id="274592"/>
    <lineage>
        <taxon>Bacteria</taxon>
        <taxon>Pseudomonadati</taxon>
        <taxon>Pseudomonadota</taxon>
        <taxon>Alphaproteobacteria</taxon>
        <taxon>Hyphomicrobiales</taxon>
        <taxon>Rhizobiaceae</taxon>
        <taxon>Hoeflea</taxon>
    </lineage>
</organism>
<evidence type="ECO:0000313" key="7">
    <source>
        <dbReference type="Proteomes" id="UP000246352"/>
    </source>
</evidence>
<dbReference type="GO" id="GO:0016462">
    <property type="term" value="F:pyrophosphatase activity"/>
    <property type="evidence" value="ECO:0007669"/>
    <property type="project" value="InterPro"/>
</dbReference>
<dbReference type="GO" id="GO:0005737">
    <property type="term" value="C:cytoplasm"/>
    <property type="evidence" value="ECO:0007669"/>
    <property type="project" value="TreeGrafter"/>
</dbReference>
<gene>
    <name evidence="6" type="ORF">DFR52_101187</name>
</gene>
<dbReference type="PANTHER" id="PTHR12629">
    <property type="entry name" value="DIPHOSPHOINOSITOL POLYPHOSPHATE PHOSPHOHYDROLASE"/>
    <property type="match status" value="1"/>
</dbReference>
<keyword evidence="7" id="KW-1185">Reference proteome</keyword>